<comment type="similarity">
    <text evidence="1">Belongs to the peptidase M28 family. M28A subfamily.</text>
</comment>
<keyword evidence="4" id="KW-0479">Metal-binding</keyword>
<dbReference type="CDD" id="cd03876">
    <property type="entry name" value="M28_SGAP_like"/>
    <property type="match status" value="1"/>
</dbReference>
<feature type="chain" id="PRO_5045800844" evidence="9">
    <location>
        <begin position="22"/>
        <end position="529"/>
    </location>
</feature>
<dbReference type="SUPFAM" id="SSF53187">
    <property type="entry name" value="Zn-dependent exopeptidases"/>
    <property type="match status" value="1"/>
</dbReference>
<evidence type="ECO:0000256" key="1">
    <source>
        <dbReference type="ARBA" id="ARBA00005957"/>
    </source>
</evidence>
<dbReference type="Gene3D" id="3.50.30.30">
    <property type="match status" value="1"/>
</dbReference>
<dbReference type="EMBL" id="JAPMOU010000007">
    <property type="protein sequence ID" value="MDE1461866.1"/>
    <property type="molecule type" value="Genomic_DNA"/>
</dbReference>
<dbReference type="InterPro" id="IPR007484">
    <property type="entry name" value="Peptidase_M28"/>
</dbReference>
<dbReference type="PANTHER" id="PTHR12147">
    <property type="entry name" value="METALLOPEPTIDASE M28 FAMILY MEMBER"/>
    <property type="match status" value="1"/>
</dbReference>
<dbReference type="InterPro" id="IPR041756">
    <property type="entry name" value="M28_SGAP-like"/>
</dbReference>
<sequence>MKKTLLPIMLSVIGASGNALANDGPVHDSDEGWSCEYRANNTPWRLMRCVTANGVVQHLNVLQAIADANNGTRVSGSNGYTQSVQYIAHKMSAAGYKVELNPFSFRQFKKLGPATLKQTSPRGDVYEEDKDFRVMSHSDGGDETALVTAVDLDLGPDNKSSSGCEADDFVGFPQGHVALIQRGSCSFQQKAENAANAGAVGAIIFNQGNSDDRKGLMSGTLSSDYSGGIPVFFATYDKGVSWADTSGLTLNMSVKVDRTETTTYNVIAESRLGNPNNVVMVGAHLDSVDDGPGINDNGSGSAAILEVALKMKRVMPKNKLRFAWWGAEEFGLIGSTKYVESLSDAEKDKIALYLNFDMVGSPNYKLGVYDGDGSEFGLKGPKGSDAIEALFNLYFNMQGTQSTPSEISFRSDYAAFFNAGIPFGGLFTGAEGVKTEAQAKLYGGKAGEPFDPCYHAACDTTDNISKAALEINADAIGLSTLWYAFSTESVNGGEATSEDQPERALRRSLTDETAKPKLEPERLGHMWLK</sequence>
<keyword evidence="2" id="KW-0031">Aminopeptidase</keyword>
<evidence type="ECO:0000256" key="5">
    <source>
        <dbReference type="ARBA" id="ARBA00022729"/>
    </source>
</evidence>
<dbReference type="InterPro" id="IPR045175">
    <property type="entry name" value="M28_fam"/>
</dbReference>
<evidence type="ECO:0000313" key="12">
    <source>
        <dbReference type="EMBL" id="MDE1461866.1"/>
    </source>
</evidence>
<dbReference type="Gene3D" id="3.40.630.10">
    <property type="entry name" value="Zn peptidases"/>
    <property type="match status" value="2"/>
</dbReference>
<evidence type="ECO:0000259" key="11">
    <source>
        <dbReference type="Pfam" id="PF04389"/>
    </source>
</evidence>
<evidence type="ECO:0000256" key="9">
    <source>
        <dbReference type="SAM" id="SignalP"/>
    </source>
</evidence>
<evidence type="ECO:0000256" key="3">
    <source>
        <dbReference type="ARBA" id="ARBA00022670"/>
    </source>
</evidence>
<dbReference type="Proteomes" id="UP001528823">
    <property type="component" value="Unassembled WGS sequence"/>
</dbReference>
<dbReference type="InterPro" id="IPR046450">
    <property type="entry name" value="PA_dom_sf"/>
</dbReference>
<dbReference type="PANTHER" id="PTHR12147:SF26">
    <property type="entry name" value="PEPTIDASE M28 DOMAIN-CONTAINING PROTEIN"/>
    <property type="match status" value="1"/>
</dbReference>
<reference evidence="12 13" key="1">
    <citation type="submission" date="2022-11" db="EMBL/GenBank/DDBJ databases">
        <title>Spartinivicinus poritis sp. nov., isolated from scleractinian coral Porites lutea.</title>
        <authorList>
            <person name="Zhang G."/>
            <person name="Cai L."/>
            <person name="Wei Q."/>
        </authorList>
    </citation>
    <scope>NUCLEOTIDE SEQUENCE [LARGE SCALE GENOMIC DNA]</scope>
    <source>
        <strain evidence="12 13">A2-2</strain>
    </source>
</reference>
<feature type="domain" description="Peptidase M28" evidence="11">
    <location>
        <begin position="265"/>
        <end position="476"/>
    </location>
</feature>
<feature type="region of interest" description="Disordered" evidence="8">
    <location>
        <begin position="491"/>
        <end position="529"/>
    </location>
</feature>
<proteinExistence type="inferred from homology"/>
<evidence type="ECO:0000259" key="10">
    <source>
        <dbReference type="Pfam" id="PF02225"/>
    </source>
</evidence>
<accession>A0ABT5U797</accession>
<dbReference type="InterPro" id="IPR003137">
    <property type="entry name" value="PA_domain"/>
</dbReference>
<keyword evidence="13" id="KW-1185">Reference proteome</keyword>
<evidence type="ECO:0000256" key="7">
    <source>
        <dbReference type="ARBA" id="ARBA00022833"/>
    </source>
</evidence>
<evidence type="ECO:0000256" key="6">
    <source>
        <dbReference type="ARBA" id="ARBA00022801"/>
    </source>
</evidence>
<gene>
    <name evidence="12" type="ORF">ORQ98_07775</name>
</gene>
<dbReference type="Pfam" id="PF02225">
    <property type="entry name" value="PA"/>
    <property type="match status" value="1"/>
</dbReference>
<dbReference type="RefSeq" id="WP_274688225.1">
    <property type="nucleotide sequence ID" value="NZ_JAPMOU010000007.1"/>
</dbReference>
<organism evidence="12 13">
    <name type="scientific">Spartinivicinus poritis</name>
    <dbReference type="NCBI Taxonomy" id="2994640"/>
    <lineage>
        <taxon>Bacteria</taxon>
        <taxon>Pseudomonadati</taxon>
        <taxon>Pseudomonadota</taxon>
        <taxon>Gammaproteobacteria</taxon>
        <taxon>Oceanospirillales</taxon>
        <taxon>Zooshikellaceae</taxon>
        <taxon>Spartinivicinus</taxon>
    </lineage>
</organism>
<evidence type="ECO:0000313" key="13">
    <source>
        <dbReference type="Proteomes" id="UP001528823"/>
    </source>
</evidence>
<name>A0ABT5U797_9GAMM</name>
<feature type="signal peptide" evidence="9">
    <location>
        <begin position="1"/>
        <end position="21"/>
    </location>
</feature>
<feature type="compositionally biased region" description="Basic and acidic residues" evidence="8">
    <location>
        <begin position="500"/>
        <end position="529"/>
    </location>
</feature>
<keyword evidence="6" id="KW-0378">Hydrolase</keyword>
<keyword evidence="3" id="KW-0645">Protease</keyword>
<evidence type="ECO:0000256" key="8">
    <source>
        <dbReference type="SAM" id="MobiDB-lite"/>
    </source>
</evidence>
<dbReference type="SUPFAM" id="SSF52025">
    <property type="entry name" value="PA domain"/>
    <property type="match status" value="1"/>
</dbReference>
<feature type="domain" description="PA" evidence="10">
    <location>
        <begin position="160"/>
        <end position="240"/>
    </location>
</feature>
<dbReference type="Pfam" id="PF04389">
    <property type="entry name" value="Peptidase_M28"/>
    <property type="match status" value="1"/>
</dbReference>
<keyword evidence="5 9" id="KW-0732">Signal</keyword>
<keyword evidence="7" id="KW-0862">Zinc</keyword>
<protein>
    <submittedName>
        <fullName evidence="12">M28 family metallopeptidase</fullName>
    </submittedName>
</protein>
<comment type="caution">
    <text evidence="12">The sequence shown here is derived from an EMBL/GenBank/DDBJ whole genome shotgun (WGS) entry which is preliminary data.</text>
</comment>
<evidence type="ECO:0000256" key="4">
    <source>
        <dbReference type="ARBA" id="ARBA00022723"/>
    </source>
</evidence>
<evidence type="ECO:0000256" key="2">
    <source>
        <dbReference type="ARBA" id="ARBA00022438"/>
    </source>
</evidence>